<keyword evidence="14" id="KW-0460">Magnesium</keyword>
<dbReference type="GO" id="GO:0005886">
    <property type="term" value="C:plasma membrane"/>
    <property type="evidence" value="ECO:0007669"/>
    <property type="project" value="UniProtKB-SubCell"/>
</dbReference>
<feature type="transmembrane region" description="Helical" evidence="23">
    <location>
        <begin position="166"/>
        <end position="189"/>
    </location>
</feature>
<evidence type="ECO:0000256" key="17">
    <source>
        <dbReference type="ARBA" id="ARBA00023008"/>
    </source>
</evidence>
<dbReference type="RefSeq" id="WP_004622362.1">
    <property type="nucleotide sequence ID" value="NZ_ACXX02000019.1"/>
</dbReference>
<dbReference type="Gene3D" id="3.40.1110.10">
    <property type="entry name" value="Calcium-transporting ATPase, cytoplasmic domain N"/>
    <property type="match status" value="2"/>
</dbReference>
<evidence type="ECO:0000256" key="12">
    <source>
        <dbReference type="ARBA" id="ARBA00022796"/>
    </source>
</evidence>
<dbReference type="InterPro" id="IPR027256">
    <property type="entry name" value="P-typ_ATPase_IB"/>
</dbReference>
<dbReference type="Pfam" id="PF00122">
    <property type="entry name" value="E1-E2_ATPase"/>
    <property type="match status" value="1"/>
</dbReference>
<dbReference type="PROSITE" id="PS01047">
    <property type="entry name" value="HMA_1"/>
    <property type="match status" value="2"/>
</dbReference>
<dbReference type="AlphaFoldDB" id="F1TIB9"/>
<dbReference type="SFLD" id="SFLDS00003">
    <property type="entry name" value="Haloacid_Dehalogenase"/>
    <property type="match status" value="1"/>
</dbReference>
<dbReference type="PRINTS" id="PR00942">
    <property type="entry name" value="CUATPASEI"/>
</dbReference>
<feature type="domain" description="HMA" evidence="24">
    <location>
        <begin position="77"/>
        <end position="143"/>
    </location>
</feature>
<evidence type="ECO:0000256" key="2">
    <source>
        <dbReference type="ARBA" id="ARBA00006024"/>
    </source>
</evidence>
<dbReference type="InterPro" id="IPR036163">
    <property type="entry name" value="HMA_dom_sf"/>
</dbReference>
<dbReference type="SUPFAM" id="SSF81653">
    <property type="entry name" value="Calcium ATPase, transduction domain A"/>
    <property type="match status" value="1"/>
</dbReference>
<dbReference type="InterPro" id="IPR044492">
    <property type="entry name" value="P_typ_ATPase_HD_dom"/>
</dbReference>
<dbReference type="GO" id="GO:0005507">
    <property type="term" value="F:copper ion binding"/>
    <property type="evidence" value="ECO:0007669"/>
    <property type="project" value="InterPro"/>
</dbReference>
<dbReference type="InterPro" id="IPR001757">
    <property type="entry name" value="P_typ_ATPase"/>
</dbReference>
<evidence type="ECO:0000256" key="20">
    <source>
        <dbReference type="ARBA" id="ARBA00029719"/>
    </source>
</evidence>
<comment type="catalytic activity">
    <reaction evidence="22">
        <text>Cu(+)(in) + ATP + H2O = Cu(+)(out) + ADP + phosphate + H(+)</text>
        <dbReference type="Rhea" id="RHEA:25792"/>
        <dbReference type="ChEBI" id="CHEBI:15377"/>
        <dbReference type="ChEBI" id="CHEBI:15378"/>
        <dbReference type="ChEBI" id="CHEBI:30616"/>
        <dbReference type="ChEBI" id="CHEBI:43474"/>
        <dbReference type="ChEBI" id="CHEBI:49552"/>
        <dbReference type="ChEBI" id="CHEBI:456216"/>
        <dbReference type="EC" id="7.2.2.8"/>
    </reaction>
</comment>
<evidence type="ECO:0000256" key="5">
    <source>
        <dbReference type="ARBA" id="ARBA00022448"/>
    </source>
</evidence>
<proteinExistence type="inferred from homology"/>
<keyword evidence="13 23" id="KW-0067">ATP-binding</keyword>
<dbReference type="FunFam" id="2.70.150.10:FF:000002">
    <property type="entry name" value="Copper-transporting ATPase 1, putative"/>
    <property type="match status" value="1"/>
</dbReference>
<keyword evidence="26" id="KW-1185">Reference proteome</keyword>
<dbReference type="Gene3D" id="3.30.70.100">
    <property type="match status" value="2"/>
</dbReference>
<dbReference type="Gene3D" id="2.70.150.10">
    <property type="entry name" value="Calcium-transporting ATPase, cytoplasmic transduction domain A"/>
    <property type="match status" value="1"/>
</dbReference>
<keyword evidence="10" id="KW-0677">Repeat</keyword>
<evidence type="ECO:0000256" key="21">
    <source>
        <dbReference type="ARBA" id="ARBA00033239"/>
    </source>
</evidence>
<keyword evidence="19 23" id="KW-0472">Membrane</keyword>
<dbReference type="PRINTS" id="PR00119">
    <property type="entry name" value="CATATPASE"/>
</dbReference>
<dbReference type="GO" id="GO:0016887">
    <property type="term" value="F:ATP hydrolysis activity"/>
    <property type="evidence" value="ECO:0007669"/>
    <property type="project" value="InterPro"/>
</dbReference>
<feature type="domain" description="HMA" evidence="24">
    <location>
        <begin position="3"/>
        <end position="69"/>
    </location>
</feature>
<dbReference type="NCBIfam" id="TIGR01494">
    <property type="entry name" value="ATPase_P-type"/>
    <property type="match status" value="1"/>
</dbReference>
<dbReference type="GO" id="GO:0043682">
    <property type="term" value="F:P-type divalent copper transporter activity"/>
    <property type="evidence" value="ECO:0007669"/>
    <property type="project" value="TreeGrafter"/>
</dbReference>
<keyword evidence="8 23" id="KW-0812">Transmembrane</keyword>
<keyword evidence="12" id="KW-0187">Copper transport</keyword>
<gene>
    <name evidence="25" type="ORF">Cpap_0266</name>
</gene>
<dbReference type="PROSITE" id="PS50846">
    <property type="entry name" value="HMA_2"/>
    <property type="match status" value="2"/>
</dbReference>
<feature type="transmembrane region" description="Helical" evidence="23">
    <location>
        <begin position="420"/>
        <end position="440"/>
    </location>
</feature>
<dbReference type="FunFam" id="3.40.50.1000:FF:000144">
    <property type="entry name" value="copper-transporting ATPase 1 isoform X2"/>
    <property type="match status" value="1"/>
</dbReference>
<dbReference type="InterPro" id="IPR008250">
    <property type="entry name" value="ATPase_P-typ_transduc_dom_A_sf"/>
</dbReference>
<dbReference type="SUPFAM" id="SSF81665">
    <property type="entry name" value="Calcium ATPase, transmembrane domain M"/>
    <property type="match status" value="1"/>
</dbReference>
<dbReference type="eggNOG" id="COG2217">
    <property type="taxonomic scope" value="Bacteria"/>
</dbReference>
<dbReference type="InterPro" id="IPR023214">
    <property type="entry name" value="HAD_sf"/>
</dbReference>
<dbReference type="OrthoDB" id="9813266at2"/>
<feature type="transmembrane region" description="Helical" evidence="23">
    <location>
        <begin position="201"/>
        <end position="219"/>
    </location>
</feature>
<feature type="transmembrane region" description="Helical" evidence="23">
    <location>
        <begin position="759"/>
        <end position="776"/>
    </location>
</feature>
<feature type="transmembrane region" description="Helical" evidence="23">
    <location>
        <begin position="782"/>
        <end position="802"/>
    </location>
</feature>
<evidence type="ECO:0000256" key="1">
    <source>
        <dbReference type="ARBA" id="ARBA00004651"/>
    </source>
</evidence>
<evidence type="ECO:0000256" key="9">
    <source>
        <dbReference type="ARBA" id="ARBA00022723"/>
    </source>
</evidence>
<dbReference type="EMBL" id="ACXX02000019">
    <property type="protein sequence ID" value="EGD45897.1"/>
    <property type="molecule type" value="Genomic_DNA"/>
</dbReference>
<dbReference type="CDD" id="cd02094">
    <property type="entry name" value="P-type_ATPase_Cu-like"/>
    <property type="match status" value="1"/>
</dbReference>
<dbReference type="InterPro" id="IPR023298">
    <property type="entry name" value="ATPase_P-typ_TM_dom_sf"/>
</dbReference>
<dbReference type="InterPro" id="IPR018303">
    <property type="entry name" value="ATPase_P-typ_P_site"/>
</dbReference>
<dbReference type="InterPro" id="IPR059000">
    <property type="entry name" value="ATPase_P-type_domA"/>
</dbReference>
<evidence type="ECO:0000256" key="4">
    <source>
        <dbReference type="ARBA" id="ARBA00015102"/>
    </source>
</evidence>
<name>F1TIB9_9FIRM</name>
<comment type="caution">
    <text evidence="25">The sequence shown here is derived from an EMBL/GenBank/DDBJ whole genome shotgun (WGS) entry which is preliminary data.</text>
</comment>
<evidence type="ECO:0000256" key="14">
    <source>
        <dbReference type="ARBA" id="ARBA00022842"/>
    </source>
</evidence>
<evidence type="ECO:0000256" key="13">
    <source>
        <dbReference type="ARBA" id="ARBA00022840"/>
    </source>
</evidence>
<dbReference type="NCBIfam" id="TIGR01511">
    <property type="entry name" value="ATPase-IB1_Cu"/>
    <property type="match status" value="1"/>
</dbReference>
<dbReference type="InterPro" id="IPR006121">
    <property type="entry name" value="HMA_dom"/>
</dbReference>
<evidence type="ECO:0000256" key="19">
    <source>
        <dbReference type="ARBA" id="ARBA00023136"/>
    </source>
</evidence>
<evidence type="ECO:0000313" key="26">
    <source>
        <dbReference type="Proteomes" id="UP000003860"/>
    </source>
</evidence>
<keyword evidence="17" id="KW-0186">Copper</keyword>
<dbReference type="EC" id="7.2.2.8" evidence="3"/>
<accession>F1TIB9</accession>
<evidence type="ECO:0000256" key="18">
    <source>
        <dbReference type="ARBA" id="ARBA00023065"/>
    </source>
</evidence>
<evidence type="ECO:0000256" key="15">
    <source>
        <dbReference type="ARBA" id="ARBA00022967"/>
    </source>
</evidence>
<dbReference type="GO" id="GO:0005524">
    <property type="term" value="F:ATP binding"/>
    <property type="evidence" value="ECO:0007669"/>
    <property type="project" value="UniProtKB-UniRule"/>
</dbReference>
<evidence type="ECO:0000256" key="8">
    <source>
        <dbReference type="ARBA" id="ARBA00022692"/>
    </source>
</evidence>
<dbReference type="PANTHER" id="PTHR43520:SF8">
    <property type="entry name" value="P-TYPE CU(+) TRANSPORTER"/>
    <property type="match status" value="1"/>
</dbReference>
<evidence type="ECO:0000256" key="3">
    <source>
        <dbReference type="ARBA" id="ARBA00012517"/>
    </source>
</evidence>
<dbReference type="SFLD" id="SFLDF00027">
    <property type="entry name" value="p-type_atpase"/>
    <property type="match status" value="1"/>
</dbReference>
<dbReference type="Proteomes" id="UP000003860">
    <property type="component" value="Unassembled WGS sequence"/>
</dbReference>
<dbReference type="PANTHER" id="PTHR43520">
    <property type="entry name" value="ATP7, ISOFORM B"/>
    <property type="match status" value="1"/>
</dbReference>
<evidence type="ECO:0000259" key="24">
    <source>
        <dbReference type="PROSITE" id="PS50846"/>
    </source>
</evidence>
<keyword evidence="5" id="KW-0813">Transport</keyword>
<dbReference type="InterPro" id="IPR036412">
    <property type="entry name" value="HAD-like_sf"/>
</dbReference>
<dbReference type="CDD" id="cd00371">
    <property type="entry name" value="HMA"/>
    <property type="match status" value="2"/>
</dbReference>
<dbReference type="InterPro" id="IPR017969">
    <property type="entry name" value="Heavy-metal-associated_CS"/>
</dbReference>
<evidence type="ECO:0000256" key="10">
    <source>
        <dbReference type="ARBA" id="ARBA00022737"/>
    </source>
</evidence>
<feature type="transmembrane region" description="Helical" evidence="23">
    <location>
        <begin position="265"/>
        <end position="283"/>
    </location>
</feature>
<dbReference type="PRINTS" id="PR00943">
    <property type="entry name" value="CUATPASE"/>
</dbReference>
<protein>
    <recommendedName>
        <fullName evidence="4">Copper-exporting P-type ATPase</fullName>
        <ecNumber evidence="3">7.2.2.8</ecNumber>
    </recommendedName>
    <alternativeName>
        <fullName evidence="20">Copper-exporting P-type ATPase A</fullName>
    </alternativeName>
    <alternativeName>
        <fullName evidence="21">Cu(+)-exporting ATPase</fullName>
    </alternativeName>
</protein>
<dbReference type="PROSITE" id="PS00154">
    <property type="entry name" value="ATPASE_E1_E2"/>
    <property type="match status" value="1"/>
</dbReference>
<reference evidence="25" key="1">
    <citation type="submission" date="2009-07" db="EMBL/GenBank/DDBJ databases">
        <authorList>
            <consortium name="US DOE Joint Genome Institute (JGI-PGF)"/>
            <person name="Lucas S."/>
            <person name="Copeland A."/>
            <person name="Lapidus A."/>
            <person name="Glavina del Rio T."/>
            <person name="Tice H."/>
            <person name="Bruce D."/>
            <person name="Goodwin L."/>
            <person name="Pitluck S."/>
            <person name="Larimer F."/>
            <person name="Land M.L."/>
            <person name="Mouttaki H."/>
            <person name="He Z."/>
            <person name="Zhou J."/>
            <person name="Hemme C.L."/>
        </authorList>
    </citation>
    <scope>NUCLEOTIDE SEQUENCE [LARGE SCALE GENOMIC DNA]</scope>
    <source>
        <strain evidence="25">DSM 2782</strain>
    </source>
</reference>
<dbReference type="Pfam" id="PF00702">
    <property type="entry name" value="Hydrolase"/>
    <property type="match status" value="1"/>
</dbReference>
<dbReference type="FunFam" id="3.30.70.100:FF:000005">
    <property type="entry name" value="Copper-exporting P-type ATPase A"/>
    <property type="match status" value="2"/>
</dbReference>
<evidence type="ECO:0000313" key="25">
    <source>
        <dbReference type="EMBL" id="EGD45897.1"/>
    </source>
</evidence>
<feature type="transmembrane region" description="Helical" evidence="23">
    <location>
        <begin position="231"/>
        <end position="253"/>
    </location>
</feature>
<dbReference type="Pfam" id="PF00403">
    <property type="entry name" value="HMA"/>
    <property type="match status" value="2"/>
</dbReference>
<evidence type="ECO:0000256" key="6">
    <source>
        <dbReference type="ARBA" id="ARBA00022475"/>
    </source>
</evidence>
<dbReference type="SFLD" id="SFLDG00002">
    <property type="entry name" value="C1.7:_P-type_atpase_like"/>
    <property type="match status" value="1"/>
</dbReference>
<keyword evidence="16 23" id="KW-1133">Transmembrane helix</keyword>
<evidence type="ECO:0000256" key="11">
    <source>
        <dbReference type="ARBA" id="ARBA00022741"/>
    </source>
</evidence>
<organism evidence="25 26">
    <name type="scientific">Ruminiclostridium papyrosolvens DSM 2782</name>
    <dbReference type="NCBI Taxonomy" id="588581"/>
    <lineage>
        <taxon>Bacteria</taxon>
        <taxon>Bacillati</taxon>
        <taxon>Bacillota</taxon>
        <taxon>Clostridia</taxon>
        <taxon>Eubacteriales</taxon>
        <taxon>Oscillospiraceae</taxon>
        <taxon>Ruminiclostridium</taxon>
    </lineage>
</organism>
<evidence type="ECO:0000256" key="22">
    <source>
        <dbReference type="ARBA" id="ARBA00049289"/>
    </source>
</evidence>
<dbReference type="GO" id="GO:0140581">
    <property type="term" value="F:P-type monovalent copper transporter activity"/>
    <property type="evidence" value="ECO:0007669"/>
    <property type="project" value="UniProtKB-EC"/>
</dbReference>
<keyword evidence="9 23" id="KW-0479">Metal-binding</keyword>
<feature type="transmembrane region" description="Helical" evidence="23">
    <location>
        <begin position="446"/>
        <end position="466"/>
    </location>
</feature>
<reference evidence="25" key="2">
    <citation type="submission" date="2011-01" db="EMBL/GenBank/DDBJ databases">
        <title>The Non-contiguous Finished genome of Clostridium papyrosolvens.</title>
        <authorList>
            <person name="Lucas S."/>
            <person name="Copeland A."/>
            <person name="Lapidus A."/>
            <person name="Cheng J.-F."/>
            <person name="Goodwin L."/>
            <person name="Pitluck S."/>
            <person name="Misra M."/>
            <person name="Chertkov O."/>
            <person name="Detter J.C."/>
            <person name="Han C."/>
            <person name="Tapia R."/>
            <person name="Land M."/>
            <person name="Hauser L."/>
            <person name="Kyrpides N."/>
            <person name="Ivanova N."/>
            <person name="Pagani I."/>
            <person name="Mouttaki H."/>
            <person name="He Z."/>
            <person name="Zhou J."/>
            <person name="Hemme C.L."/>
            <person name="Woyke T."/>
        </authorList>
    </citation>
    <scope>NUCLEOTIDE SEQUENCE [LARGE SCALE GENOMIC DNA]</scope>
    <source>
        <strain evidence="25">DSM 2782</strain>
    </source>
</reference>
<dbReference type="NCBIfam" id="TIGR01525">
    <property type="entry name" value="ATPase-IB_hvy"/>
    <property type="match status" value="1"/>
</dbReference>
<dbReference type="NCBIfam" id="TIGR00003">
    <property type="entry name" value="copper ion binding protein"/>
    <property type="match status" value="2"/>
</dbReference>
<evidence type="ECO:0000256" key="23">
    <source>
        <dbReference type="RuleBase" id="RU362081"/>
    </source>
</evidence>
<keyword evidence="11 23" id="KW-0547">Nucleotide-binding</keyword>
<comment type="similarity">
    <text evidence="2 23">Belongs to the cation transport ATPase (P-type) (TC 3.A.3) family. Type IB subfamily.</text>
</comment>
<dbReference type="SUPFAM" id="SSF56784">
    <property type="entry name" value="HAD-like"/>
    <property type="match status" value="1"/>
</dbReference>
<dbReference type="STRING" id="588581.Cpap_0266"/>
<dbReference type="Gene3D" id="3.40.50.1000">
    <property type="entry name" value="HAD superfamily/HAD-like"/>
    <property type="match status" value="1"/>
</dbReference>
<evidence type="ECO:0000256" key="16">
    <source>
        <dbReference type="ARBA" id="ARBA00022989"/>
    </source>
</evidence>
<dbReference type="InterPro" id="IPR006122">
    <property type="entry name" value="HMA_Cu_ion-bd"/>
</dbReference>
<evidence type="ECO:0000256" key="7">
    <source>
        <dbReference type="ARBA" id="ARBA00022553"/>
    </source>
</evidence>
<keyword evidence="18" id="KW-0406">Ion transport</keyword>
<comment type="subcellular location">
    <subcellularLocation>
        <location evidence="1">Cell membrane</location>
        <topology evidence="1">Multi-pass membrane protein</topology>
    </subcellularLocation>
</comment>
<dbReference type="SUPFAM" id="SSF55008">
    <property type="entry name" value="HMA, heavy metal-associated domain"/>
    <property type="match status" value="2"/>
</dbReference>
<keyword evidence="15" id="KW-1278">Translocase</keyword>
<dbReference type="InterPro" id="IPR023299">
    <property type="entry name" value="ATPase_P-typ_cyto_dom_N"/>
</dbReference>
<dbReference type="GO" id="GO:0055070">
    <property type="term" value="P:copper ion homeostasis"/>
    <property type="evidence" value="ECO:0007669"/>
    <property type="project" value="TreeGrafter"/>
</dbReference>
<keyword evidence="6 23" id="KW-1003">Cell membrane</keyword>
<keyword evidence="7" id="KW-0597">Phosphoprotein</keyword>
<sequence>MNRKESLKITGMSCAACAARIEKGLNKLDGVLNANVNFAVEKATVEYDDSLTDSAKFQETIQKLGYGVIEESAKTGNKVELKLSGMSCAACSAKIEKKLNKTEGVVKAAVNLATEKANVEYDPTTVKVSDIIKIVEGLGYGAEMAEEVNKDTEKEQREREIKSLKLSLIVSAVLSTPLVLAMILGMLKLDSPLLSFLHNQYFQLIIATPVQFIIGFRFYKHAYYALKSKSANMDVLISMGTSAAYFFSLYNVFFEEVHKGMMKDLYFEAAAVIITLILLGKYLEAVAKGKTSEAIKKLMGLQAKTARVIRNGTEEDIPIEDVLPGDVVVVRPGEKIPVDGKILEGNSSIDESMLTGESLPVEKKAGDAVIGATINKYGTFRFEATKVGKDTALSQIIKMVEDAQGSKAPIQKIADKVSGIFVPVVVAIALLTFVIWLIVTGDVTKAIVSAVAVLVIACPCSLGLATPTAIMVGTGKGAENGILIKGGEHLEMAYKLNAVVLDKTGTITKGQPEVTDIVVIDTSYNEQEILRLAAITEKSSEHPLGVAIYEHGKQQLGNINDPDRFEAIPGRGVMSVLDGKRIYIGTRKLMSEQGIDMGNVEAAIARLEDEGKTAMLMSIDSQLTALVAVADTLKESSKAAIAELKNIGIDVYMITGDNKRTANAIAKLVGITNVLAEVLPENKAEEVEKLKAQGKIVAMVGDGINDAPALATADIGMAIGTGTDVAIEAADITLMRGDLRTIPAAIRLSRKTMTKIKQNLFWAFFYNIIGIPFAALGLLNPMIAGGAMAFSSVSVVTNSLSLKGYEPMDNRKFDNVEEWQKQEWNTGKKQ</sequence>